<dbReference type="Gene3D" id="3.40.190.290">
    <property type="match status" value="1"/>
</dbReference>
<dbReference type="SUPFAM" id="SSF53850">
    <property type="entry name" value="Periplasmic binding protein-like II"/>
    <property type="match status" value="1"/>
</dbReference>
<accession>A0A7X0LRX6</accession>
<evidence type="ECO:0000256" key="1">
    <source>
        <dbReference type="ARBA" id="ARBA00009437"/>
    </source>
</evidence>
<keyword evidence="3 6" id="KW-0238">DNA-binding</keyword>
<organism evidence="6 7">
    <name type="scientific">Streptomyces candidus</name>
    <dbReference type="NCBI Taxonomy" id="67283"/>
    <lineage>
        <taxon>Bacteria</taxon>
        <taxon>Bacillati</taxon>
        <taxon>Actinomycetota</taxon>
        <taxon>Actinomycetes</taxon>
        <taxon>Kitasatosporales</taxon>
        <taxon>Streptomycetaceae</taxon>
        <taxon>Streptomyces</taxon>
    </lineage>
</organism>
<proteinExistence type="inferred from homology"/>
<evidence type="ECO:0000313" key="7">
    <source>
        <dbReference type="Proteomes" id="UP000540423"/>
    </source>
</evidence>
<comment type="similarity">
    <text evidence="1">Belongs to the LysR transcriptional regulatory family.</text>
</comment>
<dbReference type="GO" id="GO:0000976">
    <property type="term" value="F:transcription cis-regulatory region binding"/>
    <property type="evidence" value="ECO:0007669"/>
    <property type="project" value="TreeGrafter"/>
</dbReference>
<evidence type="ECO:0000256" key="3">
    <source>
        <dbReference type="ARBA" id="ARBA00023125"/>
    </source>
</evidence>
<comment type="caution">
    <text evidence="6">The sequence shown here is derived from an EMBL/GenBank/DDBJ whole genome shotgun (WGS) entry which is preliminary data.</text>
</comment>
<dbReference type="Gene3D" id="1.10.10.10">
    <property type="entry name" value="Winged helix-like DNA-binding domain superfamily/Winged helix DNA-binding domain"/>
    <property type="match status" value="1"/>
</dbReference>
<sequence length="297" mass="32224">MDTRQLQAFLSAVDVGSFTRAATRLNVTQPTITNRIKALEQSLGSILLERLPGGVRPTSNGLAVIPHAREIVRLTEEVQRTIAAPGETRGRVSVGSPESLTSHRLLPLIEYLYIRYPLIDFSVHLSSPQDAVAQLRSGQLDCVFLIGAQQSHEDLEFNVLRPEPLALVAAPGRTEGDGDRGTPTADSFSTMLVCSDVDAAFCDGIPLLSDVATGTPKRRTLKLNTIDAVKRIAANGIGVALLPEIAVAQEIAQGVLRKLNWQPAVQTFTQTVWRRSRIPRPALDTVLAAAEQVVREE</sequence>
<dbReference type="PANTHER" id="PTHR30126">
    <property type="entry name" value="HTH-TYPE TRANSCRIPTIONAL REGULATOR"/>
    <property type="match status" value="1"/>
</dbReference>
<dbReference type="InterPro" id="IPR005119">
    <property type="entry name" value="LysR_subst-bd"/>
</dbReference>
<dbReference type="Pfam" id="PF00126">
    <property type="entry name" value="HTH_1"/>
    <property type="match status" value="1"/>
</dbReference>
<keyword evidence="4" id="KW-0804">Transcription</keyword>
<gene>
    <name evidence="6" type="ORF">HNQ79_005127</name>
</gene>
<dbReference type="FunFam" id="1.10.10.10:FF:000001">
    <property type="entry name" value="LysR family transcriptional regulator"/>
    <property type="match status" value="1"/>
</dbReference>
<evidence type="ECO:0000256" key="4">
    <source>
        <dbReference type="ARBA" id="ARBA00023163"/>
    </source>
</evidence>
<dbReference type="InterPro" id="IPR036390">
    <property type="entry name" value="WH_DNA-bd_sf"/>
</dbReference>
<keyword evidence="7" id="KW-1185">Reference proteome</keyword>
<dbReference type="PROSITE" id="PS50931">
    <property type="entry name" value="HTH_LYSR"/>
    <property type="match status" value="1"/>
</dbReference>
<dbReference type="SUPFAM" id="SSF46785">
    <property type="entry name" value="Winged helix' DNA-binding domain"/>
    <property type="match status" value="1"/>
</dbReference>
<evidence type="ECO:0000256" key="2">
    <source>
        <dbReference type="ARBA" id="ARBA00023015"/>
    </source>
</evidence>
<dbReference type="Pfam" id="PF03466">
    <property type="entry name" value="LysR_substrate"/>
    <property type="match status" value="1"/>
</dbReference>
<dbReference type="AlphaFoldDB" id="A0A7X0LRX6"/>
<protein>
    <submittedName>
        <fullName evidence="6">DNA-binding transcriptional LysR family regulator</fullName>
    </submittedName>
</protein>
<reference evidence="6 7" key="1">
    <citation type="submission" date="2020-08" db="EMBL/GenBank/DDBJ databases">
        <title>Genomic Encyclopedia of Type Strains, Phase IV (KMG-IV): sequencing the most valuable type-strain genomes for metagenomic binning, comparative biology and taxonomic classification.</title>
        <authorList>
            <person name="Goeker M."/>
        </authorList>
    </citation>
    <scope>NUCLEOTIDE SEQUENCE [LARGE SCALE GENOMIC DNA]</scope>
    <source>
        <strain evidence="6 7">DSM 40141</strain>
    </source>
</reference>
<dbReference type="EMBL" id="JACHEM010000014">
    <property type="protein sequence ID" value="MBB6438615.1"/>
    <property type="molecule type" value="Genomic_DNA"/>
</dbReference>
<dbReference type="InterPro" id="IPR000847">
    <property type="entry name" value="LysR_HTH_N"/>
</dbReference>
<dbReference type="Gene3D" id="3.40.190.10">
    <property type="entry name" value="Periplasmic binding protein-like II"/>
    <property type="match status" value="1"/>
</dbReference>
<keyword evidence="2" id="KW-0805">Transcription regulation</keyword>
<evidence type="ECO:0000259" key="5">
    <source>
        <dbReference type="PROSITE" id="PS50931"/>
    </source>
</evidence>
<dbReference type="RefSeq" id="WP_185034864.1">
    <property type="nucleotide sequence ID" value="NZ_BNBN01000006.1"/>
</dbReference>
<dbReference type="CDD" id="cd05466">
    <property type="entry name" value="PBP2_LTTR_substrate"/>
    <property type="match status" value="1"/>
</dbReference>
<dbReference type="GO" id="GO:0003700">
    <property type="term" value="F:DNA-binding transcription factor activity"/>
    <property type="evidence" value="ECO:0007669"/>
    <property type="project" value="InterPro"/>
</dbReference>
<name>A0A7X0LRX6_9ACTN</name>
<dbReference type="Proteomes" id="UP000540423">
    <property type="component" value="Unassembled WGS sequence"/>
</dbReference>
<dbReference type="InterPro" id="IPR036388">
    <property type="entry name" value="WH-like_DNA-bd_sf"/>
</dbReference>
<dbReference type="PANTHER" id="PTHR30126:SF40">
    <property type="entry name" value="HTH-TYPE TRANSCRIPTIONAL REGULATOR GLTR"/>
    <property type="match status" value="1"/>
</dbReference>
<evidence type="ECO:0000313" key="6">
    <source>
        <dbReference type="EMBL" id="MBB6438615.1"/>
    </source>
</evidence>
<dbReference type="PRINTS" id="PR00039">
    <property type="entry name" value="HTHLYSR"/>
</dbReference>
<feature type="domain" description="HTH lysR-type" evidence="5">
    <location>
        <begin position="1"/>
        <end position="58"/>
    </location>
</feature>